<accession>A0A1L3I6K1</accession>
<reference evidence="2" key="1">
    <citation type="submission" date="2016-07" db="EMBL/GenBank/DDBJ databases">
        <title>Phaeobacter portensis sp. nov., a tropodithietic acid producing bacterium isolated from a German harbor.</title>
        <authorList>
            <person name="Freese H.M."/>
            <person name="Bunk B."/>
            <person name="Breider S."/>
            <person name="Brinkhoff T."/>
        </authorList>
    </citation>
    <scope>NUCLEOTIDE SEQUENCE [LARGE SCALE GENOMIC DNA]</scope>
    <source>
        <strain evidence="2">P97</strain>
    </source>
</reference>
<dbReference type="STRING" id="1844006.PhaeoP97_02323"/>
<gene>
    <name evidence="1" type="ORF">PhaeoP97_02323</name>
</gene>
<evidence type="ECO:0000313" key="2">
    <source>
        <dbReference type="Proteomes" id="UP000183859"/>
    </source>
</evidence>
<dbReference type="KEGG" id="php:PhaeoP97_02323"/>
<dbReference type="EMBL" id="CP016364">
    <property type="protein sequence ID" value="APG47717.1"/>
    <property type="molecule type" value="Genomic_DNA"/>
</dbReference>
<name>A0A1L3I6K1_9RHOB</name>
<dbReference type="InterPro" id="IPR014917">
    <property type="entry name" value="DUF1800"/>
</dbReference>
<dbReference type="AlphaFoldDB" id="A0A1L3I6K1"/>
<dbReference type="OrthoDB" id="9772295at2"/>
<dbReference type="Pfam" id="PF08811">
    <property type="entry name" value="DUF1800"/>
    <property type="match status" value="1"/>
</dbReference>
<evidence type="ECO:0000313" key="1">
    <source>
        <dbReference type="EMBL" id="APG47717.1"/>
    </source>
</evidence>
<dbReference type="Proteomes" id="UP000183859">
    <property type="component" value="Chromosome"/>
</dbReference>
<sequence length="465" mass="51814">MAFDPQLAEIRFGCGLSPSHVPMRDATAMLNGLLKVDQAAQDWPIPGFDGVFADARAYSAARRARKQAVDTPQFAARDKALNQQRALMRDHQADWFIQRLLRCVTTPDGFRERVTLFWADHFTAQGKIAALRYGATPYVETAVRPNIAARFEDLLIAAVTNPLMLHYLDQHRSTGPNSRRAKRLASRRGLEVGLNENLAREVLELHTLGVDGPYTQQDVRQLAELFTGMTYNLKDGFRFSSGHAEPGPETVMGQSYGGDDAGFEAIQDALRDLARHPATASHLAYKLAVHFTSDTPDPDLVAHLTARYRETSGDLMQVYAALLEHPAAWVFELRNVKPPFAYLASACRALGVPAAALRGLNRKQVHRLFLRPMQRMGQRWEFSNGPDGWSEADGDWITPQALAERMRWCMAVPARLMERLPAPLAMLETALGTRSNAQLRFVATAAETEREAVGLILASPTFQRR</sequence>
<proteinExistence type="predicted"/>
<organism evidence="1 2">
    <name type="scientific">Phaeobacter porticola</name>
    <dbReference type="NCBI Taxonomy" id="1844006"/>
    <lineage>
        <taxon>Bacteria</taxon>
        <taxon>Pseudomonadati</taxon>
        <taxon>Pseudomonadota</taxon>
        <taxon>Alphaproteobacteria</taxon>
        <taxon>Rhodobacterales</taxon>
        <taxon>Roseobacteraceae</taxon>
        <taxon>Phaeobacter</taxon>
    </lineage>
</organism>
<dbReference type="RefSeq" id="WP_072505155.1">
    <property type="nucleotide sequence ID" value="NZ_CP016364.1"/>
</dbReference>
<keyword evidence="2" id="KW-1185">Reference proteome</keyword>
<evidence type="ECO:0008006" key="3">
    <source>
        <dbReference type="Google" id="ProtNLM"/>
    </source>
</evidence>
<protein>
    <recommendedName>
        <fullName evidence="3">DUF1800 domain-containing protein</fullName>
    </recommendedName>
</protein>